<feature type="domain" description="G-protein coupled receptors family 1 profile" evidence="15">
    <location>
        <begin position="84"/>
        <end position="335"/>
    </location>
</feature>
<sequence length="368" mass="41714">MSERVTSFSTDLEFQQMGFSSGTFSLFWDPASNEHSIEEMIHQPMANWTRVSELILLGFPGLDESFDVPISIGLFLAYIISLFANATVILLIAFNRHLNQSMYKIMVNLAVSDLLFDTITLPKIIAKYWFSAGSIPYCVCILQLFCVHFLGSVDAFIIMLMALDRYIAICYPLRYSCIMTNRTTCILCCFFWIFAGAIGAVTAILDSTVPICNKNKIKGCFCTNTALTALSCTDVTFVKQLAFGLAMFVLLLPFTFIIFSYVAIIKAICSRDHCENWRKTFYTCATHLLVIGLYFIPRIFVYISNQVQLILDEDLNVLLLCLYTFVPHMANPVIYCLRTKEIRKTIGRFIQKIIIKVKNPISVSVIVN</sequence>
<dbReference type="PRINTS" id="PR00245">
    <property type="entry name" value="OLFACTORYR"/>
</dbReference>
<dbReference type="PROSITE" id="PS00237">
    <property type="entry name" value="G_PROTEIN_RECEP_F1_1"/>
    <property type="match status" value="1"/>
</dbReference>
<evidence type="ECO:0000256" key="6">
    <source>
        <dbReference type="ARBA" id="ARBA00022989"/>
    </source>
</evidence>
<dbReference type="PANTHER" id="PTHR24242:SF383">
    <property type="entry name" value="OLFACTORY RECEPTOR"/>
    <property type="match status" value="1"/>
</dbReference>
<evidence type="ECO:0000313" key="17">
    <source>
        <dbReference type="Proteomes" id="UP000694892"/>
    </source>
</evidence>
<protein>
    <recommendedName>
        <fullName evidence="14">Olfactory receptor</fullName>
    </recommendedName>
</protein>
<dbReference type="PRINTS" id="PR00237">
    <property type="entry name" value="GPCRRHODOPSN"/>
</dbReference>
<dbReference type="SUPFAM" id="SSF81321">
    <property type="entry name" value="Family A G protein-coupled receptor-like"/>
    <property type="match status" value="1"/>
</dbReference>
<evidence type="ECO:0000256" key="7">
    <source>
        <dbReference type="ARBA" id="ARBA00023040"/>
    </source>
</evidence>
<keyword evidence="4 13" id="KW-0812">Transmembrane</keyword>
<evidence type="ECO:0000256" key="1">
    <source>
        <dbReference type="ARBA" id="ARBA00004651"/>
    </source>
</evidence>
<feature type="transmembrane region" description="Helical" evidence="14">
    <location>
        <begin position="245"/>
        <end position="269"/>
    </location>
</feature>
<evidence type="ECO:0000256" key="9">
    <source>
        <dbReference type="ARBA" id="ARBA00023157"/>
    </source>
</evidence>
<evidence type="ECO:0000256" key="2">
    <source>
        <dbReference type="ARBA" id="ARBA00022475"/>
    </source>
</evidence>
<dbReference type="InterPro" id="IPR000725">
    <property type="entry name" value="Olfact_rcpt"/>
</dbReference>
<keyword evidence="11" id="KW-0325">Glycoprotein</keyword>
<dbReference type="EMBL" id="CM004469">
    <property type="protein sequence ID" value="OCT93394.1"/>
    <property type="molecule type" value="Genomic_DNA"/>
</dbReference>
<gene>
    <name evidence="16" type="ORF">XELAEV_18016462mg</name>
</gene>
<reference evidence="17" key="1">
    <citation type="journal article" date="2016" name="Nature">
        <title>Genome evolution in the allotetraploid frog Xenopus laevis.</title>
        <authorList>
            <person name="Session A.M."/>
            <person name="Uno Y."/>
            <person name="Kwon T."/>
            <person name="Chapman J.A."/>
            <person name="Toyoda A."/>
            <person name="Takahashi S."/>
            <person name="Fukui A."/>
            <person name="Hikosaka A."/>
            <person name="Suzuki A."/>
            <person name="Kondo M."/>
            <person name="van Heeringen S.J."/>
            <person name="Quigley I."/>
            <person name="Heinz S."/>
            <person name="Ogino H."/>
            <person name="Ochi H."/>
            <person name="Hellsten U."/>
            <person name="Lyons J.B."/>
            <person name="Simakov O."/>
            <person name="Putnam N."/>
            <person name="Stites J."/>
            <person name="Kuroki Y."/>
            <person name="Tanaka T."/>
            <person name="Michiue T."/>
            <person name="Watanabe M."/>
            <person name="Bogdanovic O."/>
            <person name="Lister R."/>
            <person name="Georgiou G."/>
            <person name="Paranjpe S.S."/>
            <person name="van Kruijsbergen I."/>
            <person name="Shu S."/>
            <person name="Carlson J."/>
            <person name="Kinoshita T."/>
            <person name="Ohta Y."/>
            <person name="Mawaribuchi S."/>
            <person name="Jenkins J."/>
            <person name="Grimwood J."/>
            <person name="Schmutz J."/>
            <person name="Mitros T."/>
            <person name="Mozaffari S.V."/>
            <person name="Suzuki Y."/>
            <person name="Haramoto Y."/>
            <person name="Yamamoto T.S."/>
            <person name="Takagi C."/>
            <person name="Heald R."/>
            <person name="Miller K."/>
            <person name="Haudenschild C."/>
            <person name="Kitzman J."/>
            <person name="Nakayama T."/>
            <person name="Izutsu Y."/>
            <person name="Robert J."/>
            <person name="Fortriede J."/>
            <person name="Burns K."/>
            <person name="Lotay V."/>
            <person name="Karimi K."/>
            <person name="Yasuoka Y."/>
            <person name="Dichmann D.S."/>
            <person name="Flajnik M.F."/>
            <person name="Houston D.W."/>
            <person name="Shendure J."/>
            <person name="DuPasquier L."/>
            <person name="Vize P.D."/>
            <person name="Zorn A.M."/>
            <person name="Ito M."/>
            <person name="Marcotte E.M."/>
            <person name="Wallingford J.B."/>
            <person name="Ito Y."/>
            <person name="Asashima M."/>
            <person name="Ueno N."/>
            <person name="Matsuda Y."/>
            <person name="Veenstra G.J."/>
            <person name="Fujiyama A."/>
            <person name="Harland R.M."/>
            <person name="Taira M."/>
            <person name="Rokhsar D.S."/>
        </authorList>
    </citation>
    <scope>NUCLEOTIDE SEQUENCE [LARGE SCALE GENOMIC DNA]</scope>
    <source>
        <strain evidence="17">J</strain>
    </source>
</reference>
<dbReference type="GO" id="GO:0004930">
    <property type="term" value="F:G protein-coupled receptor activity"/>
    <property type="evidence" value="ECO:0007669"/>
    <property type="project" value="UniProtKB-KW"/>
</dbReference>
<organism evidence="16 17">
    <name type="scientific">Xenopus laevis</name>
    <name type="common">African clawed frog</name>
    <dbReference type="NCBI Taxonomy" id="8355"/>
    <lineage>
        <taxon>Eukaryota</taxon>
        <taxon>Metazoa</taxon>
        <taxon>Chordata</taxon>
        <taxon>Craniata</taxon>
        <taxon>Vertebrata</taxon>
        <taxon>Euteleostomi</taxon>
        <taxon>Amphibia</taxon>
        <taxon>Batrachia</taxon>
        <taxon>Anura</taxon>
        <taxon>Pipoidea</taxon>
        <taxon>Pipidae</taxon>
        <taxon>Xenopodinae</taxon>
        <taxon>Xenopus</taxon>
        <taxon>Xenopus</taxon>
    </lineage>
</organism>
<dbReference type="Gene3D" id="1.20.1070.10">
    <property type="entry name" value="Rhodopsin 7-helix transmembrane proteins"/>
    <property type="match status" value="1"/>
</dbReference>
<feature type="transmembrane region" description="Helical" evidence="14">
    <location>
        <begin position="315"/>
        <end position="337"/>
    </location>
</feature>
<evidence type="ECO:0000256" key="10">
    <source>
        <dbReference type="ARBA" id="ARBA00023170"/>
    </source>
</evidence>
<keyword evidence="10 13" id="KW-0675">Receptor</keyword>
<evidence type="ECO:0000256" key="8">
    <source>
        <dbReference type="ARBA" id="ARBA00023136"/>
    </source>
</evidence>
<accession>A0A974HWY6</accession>
<keyword evidence="2 14" id="KW-1003">Cell membrane</keyword>
<dbReference type="GO" id="GO:0005886">
    <property type="term" value="C:plasma membrane"/>
    <property type="evidence" value="ECO:0007669"/>
    <property type="project" value="UniProtKB-SubCell"/>
</dbReference>
<keyword evidence="9" id="KW-1015">Disulfide bond</keyword>
<keyword evidence="8 14" id="KW-0472">Membrane</keyword>
<evidence type="ECO:0000256" key="14">
    <source>
        <dbReference type="RuleBase" id="RU363047"/>
    </source>
</evidence>
<evidence type="ECO:0000313" key="16">
    <source>
        <dbReference type="EMBL" id="OCT93394.1"/>
    </source>
</evidence>
<evidence type="ECO:0000256" key="12">
    <source>
        <dbReference type="ARBA" id="ARBA00023224"/>
    </source>
</evidence>
<dbReference type="InterPro" id="IPR000276">
    <property type="entry name" value="GPCR_Rhodpsn"/>
</dbReference>
<keyword evidence="3 14" id="KW-0716">Sensory transduction</keyword>
<comment type="similarity">
    <text evidence="13">Belongs to the G-protein coupled receptor 1 family.</text>
</comment>
<dbReference type="Proteomes" id="UP000694892">
    <property type="component" value="Chromosome 2S"/>
</dbReference>
<feature type="transmembrane region" description="Helical" evidence="14">
    <location>
        <begin position="281"/>
        <end position="303"/>
    </location>
</feature>
<evidence type="ECO:0000256" key="13">
    <source>
        <dbReference type="RuleBase" id="RU000688"/>
    </source>
</evidence>
<evidence type="ECO:0000256" key="5">
    <source>
        <dbReference type="ARBA" id="ARBA00022725"/>
    </source>
</evidence>
<dbReference type="InterPro" id="IPR050939">
    <property type="entry name" value="Olfactory_GPCR1"/>
</dbReference>
<evidence type="ECO:0000256" key="11">
    <source>
        <dbReference type="ARBA" id="ARBA00023180"/>
    </source>
</evidence>
<feature type="transmembrane region" description="Helical" evidence="14">
    <location>
        <begin position="185"/>
        <end position="205"/>
    </location>
</feature>
<dbReference type="PANTHER" id="PTHR24242">
    <property type="entry name" value="G-PROTEIN COUPLED RECEPTOR"/>
    <property type="match status" value="1"/>
</dbReference>
<keyword evidence="12 13" id="KW-0807">Transducer</keyword>
<proteinExistence type="inferred from homology"/>
<dbReference type="AlphaFoldDB" id="A0A974HWY6"/>
<dbReference type="GO" id="GO:0004984">
    <property type="term" value="F:olfactory receptor activity"/>
    <property type="evidence" value="ECO:0007669"/>
    <property type="project" value="InterPro"/>
</dbReference>
<keyword evidence="7 13" id="KW-0297">G-protein coupled receptor</keyword>
<dbReference type="OMA" id="PNIIARY"/>
<dbReference type="PROSITE" id="PS50262">
    <property type="entry name" value="G_PROTEIN_RECEP_F1_2"/>
    <property type="match status" value="1"/>
</dbReference>
<evidence type="ECO:0000256" key="4">
    <source>
        <dbReference type="ARBA" id="ARBA00022692"/>
    </source>
</evidence>
<evidence type="ECO:0000256" key="3">
    <source>
        <dbReference type="ARBA" id="ARBA00022606"/>
    </source>
</evidence>
<dbReference type="Pfam" id="PF13853">
    <property type="entry name" value="7tm_4"/>
    <property type="match status" value="1"/>
</dbReference>
<feature type="transmembrane region" description="Helical" evidence="14">
    <location>
        <begin position="70"/>
        <end position="94"/>
    </location>
</feature>
<evidence type="ECO:0000259" key="15">
    <source>
        <dbReference type="PROSITE" id="PS50262"/>
    </source>
</evidence>
<comment type="subcellular location">
    <subcellularLocation>
        <location evidence="1 14">Cell membrane</location>
        <topology evidence="1 14">Multi-pass membrane protein</topology>
    </subcellularLocation>
</comment>
<name>A0A974HWY6_XENLA</name>
<keyword evidence="6 14" id="KW-1133">Transmembrane helix</keyword>
<keyword evidence="5 14" id="KW-0552">Olfaction</keyword>
<dbReference type="InterPro" id="IPR017452">
    <property type="entry name" value="GPCR_Rhodpsn_7TM"/>
</dbReference>
<dbReference type="FunFam" id="1.20.1070.10:FF:000024">
    <property type="entry name" value="Olfactory receptor"/>
    <property type="match status" value="1"/>
</dbReference>